<gene>
    <name evidence="1" type="ORF">D910_00278</name>
</gene>
<evidence type="ECO:0008006" key="3">
    <source>
        <dbReference type="Google" id="ProtNLM"/>
    </source>
</evidence>
<dbReference type="AlphaFoldDB" id="U4TPL3"/>
<dbReference type="EMBL" id="KB630048">
    <property type="protein sequence ID" value="ERL83359.1"/>
    <property type="molecule type" value="Genomic_DNA"/>
</dbReference>
<reference evidence="1 2" key="1">
    <citation type="journal article" date="2013" name="Genome Biol.">
        <title>Draft genome of the mountain pine beetle, Dendroctonus ponderosae Hopkins, a major forest pest.</title>
        <authorList>
            <person name="Keeling C.I."/>
            <person name="Yuen M.M."/>
            <person name="Liao N.Y."/>
            <person name="Docking T.R."/>
            <person name="Chan S.K."/>
            <person name="Taylor G.A."/>
            <person name="Palmquist D.L."/>
            <person name="Jackman S.D."/>
            <person name="Nguyen A."/>
            <person name="Li M."/>
            <person name="Henderson H."/>
            <person name="Janes J.K."/>
            <person name="Zhao Y."/>
            <person name="Pandoh P."/>
            <person name="Moore R."/>
            <person name="Sperling F.A."/>
            <person name="Huber D.P."/>
            <person name="Birol I."/>
            <person name="Jones S.J."/>
            <person name="Bohlmann J."/>
        </authorList>
    </citation>
    <scope>NUCLEOTIDE SEQUENCE</scope>
</reference>
<accession>U4TPL3</accession>
<name>U4TPL3_DENPD</name>
<evidence type="ECO:0000313" key="2">
    <source>
        <dbReference type="Proteomes" id="UP000030742"/>
    </source>
</evidence>
<protein>
    <recommendedName>
        <fullName evidence="3">Reverse transcriptase zinc-binding domain-containing protein</fullName>
    </recommendedName>
</protein>
<dbReference type="Proteomes" id="UP000030742">
    <property type="component" value="Unassembled WGS sequence"/>
</dbReference>
<organism evidence="1 2">
    <name type="scientific">Dendroctonus ponderosae</name>
    <name type="common">Mountain pine beetle</name>
    <dbReference type="NCBI Taxonomy" id="77166"/>
    <lineage>
        <taxon>Eukaryota</taxon>
        <taxon>Metazoa</taxon>
        <taxon>Ecdysozoa</taxon>
        <taxon>Arthropoda</taxon>
        <taxon>Hexapoda</taxon>
        <taxon>Insecta</taxon>
        <taxon>Pterygota</taxon>
        <taxon>Neoptera</taxon>
        <taxon>Endopterygota</taxon>
        <taxon>Coleoptera</taxon>
        <taxon>Polyphaga</taxon>
        <taxon>Cucujiformia</taxon>
        <taxon>Curculionidae</taxon>
        <taxon>Scolytinae</taxon>
        <taxon>Dendroctonus</taxon>
    </lineage>
</organism>
<evidence type="ECO:0000313" key="1">
    <source>
        <dbReference type="EMBL" id="ERL83359.1"/>
    </source>
</evidence>
<sequence>MIPIDLLAKERTDIEQKGPAFKNEARAITLQQWQERWDEYPGWTKVFIKSVSAWTDRSLGETDYYVTQALTGHGVFGTYLKRIGKQENDDCWLCGQQANPEHTVFHC</sequence>
<proteinExistence type="predicted"/>